<evidence type="ECO:0000256" key="4">
    <source>
        <dbReference type="SAM" id="MobiDB-lite"/>
    </source>
</evidence>
<dbReference type="RefSeq" id="XP_056039574.1">
    <property type="nucleotide sequence ID" value="XM_056183122.1"/>
</dbReference>
<evidence type="ECO:0000313" key="7">
    <source>
        <dbReference type="Proteomes" id="UP001212411"/>
    </source>
</evidence>
<dbReference type="GeneID" id="80877811"/>
<feature type="region of interest" description="Disordered" evidence="4">
    <location>
        <begin position="84"/>
        <end position="122"/>
    </location>
</feature>
<dbReference type="Proteomes" id="UP001212411">
    <property type="component" value="Chromosome 3"/>
</dbReference>
<keyword evidence="7" id="KW-1185">Reference proteome</keyword>
<dbReference type="InterPro" id="IPR041505">
    <property type="entry name" value="Dis3_CSD2"/>
</dbReference>
<feature type="region of interest" description="Disordered" evidence="4">
    <location>
        <begin position="28"/>
        <end position="58"/>
    </location>
</feature>
<dbReference type="PANTHER" id="PTHR23355">
    <property type="entry name" value="RIBONUCLEASE"/>
    <property type="match status" value="1"/>
</dbReference>
<dbReference type="Pfam" id="PF17877">
    <property type="entry name" value="Dis3l2_C_term"/>
    <property type="match status" value="1"/>
</dbReference>
<dbReference type="SMART" id="SM00955">
    <property type="entry name" value="RNB"/>
    <property type="match status" value="1"/>
</dbReference>
<dbReference type="InterPro" id="IPR001900">
    <property type="entry name" value="RNase_II/R"/>
</dbReference>
<dbReference type="GO" id="GO:0006402">
    <property type="term" value="P:mRNA catabolic process"/>
    <property type="evidence" value="ECO:0007669"/>
    <property type="project" value="TreeGrafter"/>
</dbReference>
<evidence type="ECO:0000313" key="6">
    <source>
        <dbReference type="EMBL" id="WBW75331.1"/>
    </source>
</evidence>
<dbReference type="Gene3D" id="2.40.50.700">
    <property type="match status" value="1"/>
</dbReference>
<dbReference type="InterPro" id="IPR012340">
    <property type="entry name" value="NA-bd_OB-fold"/>
</dbReference>
<dbReference type="InterPro" id="IPR041093">
    <property type="entry name" value="Dis3l2-like_C"/>
</dbReference>
<feature type="compositionally biased region" description="Low complexity" evidence="4">
    <location>
        <begin position="191"/>
        <end position="215"/>
    </location>
</feature>
<reference evidence="6 7" key="1">
    <citation type="journal article" date="2023" name="G3 (Bethesda)">
        <title>A high-quality reference genome for the fission yeast Schizosaccharomyces osmophilus.</title>
        <authorList>
            <person name="Jia G.S."/>
            <person name="Zhang W.C."/>
            <person name="Liang Y."/>
            <person name="Liu X.H."/>
            <person name="Rhind N."/>
            <person name="Pidoux A."/>
            <person name="Brysch-Herzberg M."/>
            <person name="Du L.L."/>
        </authorList>
    </citation>
    <scope>NUCLEOTIDE SEQUENCE [LARGE SCALE GENOMIC DNA]</scope>
    <source>
        <strain evidence="6 7">CBS 15793</strain>
    </source>
</reference>
<feature type="compositionally biased region" description="Polar residues" evidence="4">
    <location>
        <begin position="485"/>
        <end position="497"/>
    </location>
</feature>
<dbReference type="GO" id="GO:0003723">
    <property type="term" value="F:RNA binding"/>
    <property type="evidence" value="ECO:0007669"/>
    <property type="project" value="InterPro"/>
</dbReference>
<dbReference type="Gene3D" id="2.40.50.690">
    <property type="match status" value="1"/>
</dbReference>
<feature type="compositionally biased region" description="Polar residues" evidence="4">
    <location>
        <begin position="160"/>
        <end position="169"/>
    </location>
</feature>
<feature type="domain" description="RNB" evidence="5">
    <location>
        <begin position="610"/>
        <end position="952"/>
    </location>
</feature>
<dbReference type="KEGG" id="som:SOMG_04335"/>
<sequence>MGEEFQNDFSYRVNPLLQDSTNLQASPNLINNASSASMNSRLGSAQPAVSSGASSSMNRPTWLPLQQHIHHLRHTSLLPAVESSFVHGHGHGSGSGHRRSASAGINVNTSMSNSSSFSHPSSANFYPQVTPTSSFYPSSVFSTPPSSADSFNASPTVSSKYNLAPSNVSPVLPNVANSPRRHSKSHSVNTVSSPAMSSLPPLSSHALPSVPVKNSPLPPLNSVPPLLRPQPRNLDGRWRPSASQNNSPTHSTNPSFSGNIVNQPSSTLRPDGGGHRHRRSTGSLSVNSSIPSSNNYPVGGHGNTRRNLFSPYLPQSSIPSLLAEHRLITGVLIVSKKNRSDAFVHVNGLDAEVFICGSKDRNRALEGDVVAVELLDVEEVWAGKLEKEENRRRKDPISSRGSLDNLGTDSVLFEVPQRSVIKARDDEQVEGQTLFLLDQKQLSTEEKPRYAGHVVAVLQRAPGQVFSGSLGILRPSSAANKERQGSTNASQGPTTVSGEKPKIVWFKPSDKRVPLIAIPTEQAPSDFLENDQKYSDSLFLASIKRWPVTSLHPFGMLVGELGPMNYIESQVAALLHDTGAHTEPWEGSAAASASSSLDALSNDFLNNTNRSDYRSEDVFLFTGHKRHDNPVYSDNNVDDFSNPFVSSAFHIRPTGNGYHVGIHITDVSRVIEPGSPLDRELQRRGNTVSLCQRTVPLFPPALGDALTLKEGKDCYTISLLLDVSSSGKIRGTWVGWAVIHPRKTYSMEKANELLETDPRLKLFNAVSSRIRVHHLGTDIPLDRYCKLFRRWDEESTSFDPKQTNLFASSPVEVLRETLLDAANRAVAAHLRREFRDNAFLRVQKMPSRENCRMLQSMAVQMGCVLDLSSPKSLLRSLCLIDDDTIRNILQLCYYKITPRAVYEMPKYRPNITMNMLNMTLDDETDDLTHFTEPLDRYADLVVHYQLQLLLQGENASEKRLRVWSQAANDISRRLVISKFAQETSVHVKIFSEWIEKHQPWQDGVVCFIAPSYFDVFFPGLGMEKRVHLDLLNLIHVRYEEDQGVLSLYSEDGAVKVVKLLCPVRVKLFTQLSTPPLINVSKAEFN</sequence>
<evidence type="ECO:0000256" key="3">
    <source>
        <dbReference type="ARBA" id="ARBA00022801"/>
    </source>
</evidence>
<dbReference type="SUPFAM" id="SSF50249">
    <property type="entry name" value="Nucleic acid-binding proteins"/>
    <property type="match status" value="2"/>
</dbReference>
<dbReference type="Pfam" id="PF00773">
    <property type="entry name" value="RNB"/>
    <property type="match status" value="1"/>
</dbReference>
<feature type="region of interest" description="Disordered" evidence="4">
    <location>
        <begin position="476"/>
        <end position="500"/>
    </location>
</feature>
<protein>
    <submittedName>
        <fullName evidence="6">Cytoplasmic P body 3'-5'-exoribonuclease, Dis3L2-related</fullName>
    </submittedName>
</protein>
<keyword evidence="3" id="KW-0378">Hydrolase</keyword>
<dbReference type="PANTHER" id="PTHR23355:SF61">
    <property type="entry name" value="PROTEIN STS5"/>
    <property type="match status" value="1"/>
</dbReference>
<accession>A0AAF0AX02</accession>
<dbReference type="AlphaFoldDB" id="A0AAF0AX02"/>
<proteinExistence type="inferred from homology"/>
<evidence type="ECO:0000259" key="5">
    <source>
        <dbReference type="SMART" id="SM00955"/>
    </source>
</evidence>
<feature type="compositionally biased region" description="Low complexity" evidence="4">
    <location>
        <begin position="101"/>
        <end position="122"/>
    </location>
</feature>
<keyword evidence="2" id="KW-0540">Nuclease</keyword>
<evidence type="ECO:0000256" key="1">
    <source>
        <dbReference type="ARBA" id="ARBA00005785"/>
    </source>
</evidence>
<dbReference type="GO" id="GO:0000175">
    <property type="term" value="F:3'-5'-RNA exonuclease activity"/>
    <property type="evidence" value="ECO:0007669"/>
    <property type="project" value="TreeGrafter"/>
</dbReference>
<feature type="compositionally biased region" description="Pro residues" evidence="4">
    <location>
        <begin position="216"/>
        <end position="228"/>
    </location>
</feature>
<dbReference type="FunFam" id="2.40.50.700:FF:000002">
    <property type="entry name" value="Cell wall biogenesis protein"/>
    <property type="match status" value="1"/>
</dbReference>
<dbReference type="EMBL" id="CP115613">
    <property type="protein sequence ID" value="WBW75331.1"/>
    <property type="molecule type" value="Genomic_DNA"/>
</dbReference>
<feature type="compositionally biased region" description="Low complexity" evidence="4">
    <location>
        <begin position="283"/>
        <end position="295"/>
    </location>
</feature>
<dbReference type="Pfam" id="PF17849">
    <property type="entry name" value="OB_Dis3"/>
    <property type="match status" value="1"/>
</dbReference>
<name>A0AAF0AX02_9SCHI</name>
<gene>
    <name evidence="6" type="primary">sts5</name>
    <name evidence="6" type="ORF">SOMG_04335</name>
</gene>
<evidence type="ECO:0000256" key="2">
    <source>
        <dbReference type="ARBA" id="ARBA00022722"/>
    </source>
</evidence>
<organism evidence="6 7">
    <name type="scientific">Schizosaccharomyces osmophilus</name>
    <dbReference type="NCBI Taxonomy" id="2545709"/>
    <lineage>
        <taxon>Eukaryota</taxon>
        <taxon>Fungi</taxon>
        <taxon>Dikarya</taxon>
        <taxon>Ascomycota</taxon>
        <taxon>Taphrinomycotina</taxon>
        <taxon>Schizosaccharomycetes</taxon>
        <taxon>Schizosaccharomycetales</taxon>
        <taxon>Schizosaccharomycetaceae</taxon>
        <taxon>Schizosaccharomyces</taxon>
    </lineage>
</organism>
<feature type="compositionally biased region" description="Polar residues" evidence="4">
    <location>
        <begin position="241"/>
        <end position="268"/>
    </location>
</feature>
<dbReference type="InterPro" id="IPR050180">
    <property type="entry name" value="RNR_Ribonuclease"/>
</dbReference>
<comment type="similarity">
    <text evidence="1">Belongs to the RNR ribonuclease family.</text>
</comment>
<dbReference type="GO" id="GO:0000932">
    <property type="term" value="C:P-body"/>
    <property type="evidence" value="ECO:0007669"/>
    <property type="project" value="TreeGrafter"/>
</dbReference>
<feature type="region of interest" description="Disordered" evidence="4">
    <location>
        <begin position="160"/>
        <end position="302"/>
    </location>
</feature>